<keyword evidence="6" id="KW-0677">Repeat</keyword>
<comment type="subcellular location">
    <subcellularLocation>
        <location evidence="1">Membrane</location>
        <topology evidence="1">Single-pass membrane protein</topology>
    </subcellularLocation>
</comment>
<accession>A0A438IT90</accession>
<evidence type="ECO:0000256" key="9">
    <source>
        <dbReference type="SAM" id="Phobius"/>
    </source>
</evidence>
<keyword evidence="4 9" id="KW-0812">Transmembrane</keyword>
<evidence type="ECO:0000256" key="3">
    <source>
        <dbReference type="ARBA" id="ARBA00022614"/>
    </source>
</evidence>
<feature type="transmembrane region" description="Helical" evidence="9">
    <location>
        <begin position="261"/>
        <end position="283"/>
    </location>
</feature>
<keyword evidence="12" id="KW-0808">Transferase</keyword>
<evidence type="ECO:0000256" key="1">
    <source>
        <dbReference type="ARBA" id="ARBA00004167"/>
    </source>
</evidence>
<dbReference type="AlphaFoldDB" id="A0A438IT90"/>
<evidence type="ECO:0000256" key="2">
    <source>
        <dbReference type="ARBA" id="ARBA00022553"/>
    </source>
</evidence>
<dbReference type="Gene3D" id="1.10.510.10">
    <property type="entry name" value="Transferase(Phosphotransferase) domain 1"/>
    <property type="match status" value="1"/>
</dbReference>
<dbReference type="InterPro" id="IPR000719">
    <property type="entry name" value="Prot_kinase_dom"/>
</dbReference>
<evidence type="ECO:0000256" key="6">
    <source>
        <dbReference type="ARBA" id="ARBA00022737"/>
    </source>
</evidence>
<dbReference type="Pfam" id="PF13855">
    <property type="entry name" value="LRR_8"/>
    <property type="match status" value="1"/>
</dbReference>
<gene>
    <name evidence="12" type="primary">VvCHDp000023_5</name>
    <name evidence="12" type="ORF">CK203_024785</name>
</gene>
<dbReference type="SUPFAM" id="SSF52058">
    <property type="entry name" value="L domain-like"/>
    <property type="match status" value="1"/>
</dbReference>
<dbReference type="InterPro" id="IPR046959">
    <property type="entry name" value="PRK1-6/SRF4-like"/>
</dbReference>
<keyword evidence="7 9" id="KW-1133">Transmembrane helix</keyword>
<dbReference type="Gene3D" id="3.80.10.10">
    <property type="entry name" value="Ribonuclease Inhibitor"/>
    <property type="match status" value="1"/>
</dbReference>
<organism evidence="12 13">
    <name type="scientific">Vitis vinifera</name>
    <name type="common">Grape</name>
    <dbReference type="NCBI Taxonomy" id="29760"/>
    <lineage>
        <taxon>Eukaryota</taxon>
        <taxon>Viridiplantae</taxon>
        <taxon>Streptophyta</taxon>
        <taxon>Embryophyta</taxon>
        <taxon>Tracheophyta</taxon>
        <taxon>Spermatophyta</taxon>
        <taxon>Magnoliopsida</taxon>
        <taxon>eudicotyledons</taxon>
        <taxon>Gunneridae</taxon>
        <taxon>Pentapetalae</taxon>
        <taxon>rosids</taxon>
        <taxon>Vitales</taxon>
        <taxon>Vitaceae</taxon>
        <taxon>Viteae</taxon>
        <taxon>Vitis</taxon>
    </lineage>
</organism>
<evidence type="ECO:0000313" key="12">
    <source>
        <dbReference type="EMBL" id="RVW99938.1"/>
    </source>
</evidence>
<keyword evidence="5 10" id="KW-0732">Signal</keyword>
<evidence type="ECO:0000256" key="5">
    <source>
        <dbReference type="ARBA" id="ARBA00022729"/>
    </source>
</evidence>
<sequence length="687" mass="75739">MLNTTQSLAPCLFILSVAFLTASSTAGTHPPHAVSPSPSPTLPPSDAIALVMFKSKADLGNKLRFTASTSLNYCYWQGVTCLRGKVNNSLVGPIPDLSKFFNLKALFLDHNSFTGSFPPSISSLHRLRTLDFSYNNLTGPLPIWLTKLDRLYYLRLESNRFNGTIPPLNQSTLQTFNVSRNNLFGAIPVTPTLLHFEASAFALNPGLCGEILHKECHPSQPFFSPSAPVATPPPPVGLGQNEQVHGVELAQPCPKNHKRTVVILGFSSGVFVLISSLLCFVIAMKRQRNQRNTAPTMASDSAATAQAAAVMRIEEENELEEKVKKVQGMQVAKSGSLVFCAGEAQLYTLEQLMRASAELLGRGSIGTTYKAVLDNRLIVSVKRLDAGKTAITDKETYERHMESVGGLRHPNLVPLRAYFQAQEERLLIYDYQPNGSLFSLIHGNVIPSTHWVTTCPASWTRLDSVIPHFRFQFLFDLRLTLTMDSHNVFKFEFACARSGSKSTRAKPLHWTSCLKIAEDVAQGLSYIHQAWRLVHGNLKSSNVLLGPDFEACLTDYCLAVLASPSLDDDLDSASYKAPETRNPSGQATSKADVYAFGILLLELLTGKPPSQHPVLMPDDMMNWVRSTRDDDDGEDNRMGMLLEVAIACSVTSPEQRPTMWQVLKMIQEIKESVLMEDNELDPPTGLS</sequence>
<dbReference type="Proteomes" id="UP000288805">
    <property type="component" value="Unassembled WGS sequence"/>
</dbReference>
<name>A0A438IT90_VITVI</name>
<evidence type="ECO:0000259" key="11">
    <source>
        <dbReference type="PROSITE" id="PS50011"/>
    </source>
</evidence>
<dbReference type="PROSITE" id="PS50011">
    <property type="entry name" value="PROTEIN_KINASE_DOM"/>
    <property type="match status" value="1"/>
</dbReference>
<dbReference type="EMBL" id="QGNW01000084">
    <property type="protein sequence ID" value="RVW99938.1"/>
    <property type="molecule type" value="Genomic_DNA"/>
</dbReference>
<dbReference type="InterPro" id="IPR011009">
    <property type="entry name" value="Kinase-like_dom_sf"/>
</dbReference>
<protein>
    <submittedName>
        <fullName evidence="12">Putative inactive receptor kinase</fullName>
    </submittedName>
</protein>
<dbReference type="Gene3D" id="3.30.200.20">
    <property type="entry name" value="Phosphorylase Kinase, domain 1"/>
    <property type="match status" value="1"/>
</dbReference>
<keyword evidence="12" id="KW-0675">Receptor</keyword>
<evidence type="ECO:0000256" key="8">
    <source>
        <dbReference type="ARBA" id="ARBA00023136"/>
    </source>
</evidence>
<dbReference type="Pfam" id="PF07714">
    <property type="entry name" value="PK_Tyr_Ser-Thr"/>
    <property type="match status" value="1"/>
</dbReference>
<dbReference type="InterPro" id="IPR001611">
    <property type="entry name" value="Leu-rich_rpt"/>
</dbReference>
<feature type="domain" description="Protein kinase" evidence="11">
    <location>
        <begin position="354"/>
        <end position="674"/>
    </location>
</feature>
<evidence type="ECO:0000256" key="4">
    <source>
        <dbReference type="ARBA" id="ARBA00022692"/>
    </source>
</evidence>
<dbReference type="PANTHER" id="PTHR48007:SF37">
    <property type="entry name" value="LEUCINE-RICH REPEAT PROTEIN KINASE FAMILY PROTEIN"/>
    <property type="match status" value="1"/>
</dbReference>
<dbReference type="InterPro" id="IPR032675">
    <property type="entry name" value="LRR_dom_sf"/>
</dbReference>
<keyword evidence="12" id="KW-0418">Kinase</keyword>
<dbReference type="GO" id="GO:0016020">
    <property type="term" value="C:membrane"/>
    <property type="evidence" value="ECO:0007669"/>
    <property type="project" value="UniProtKB-SubCell"/>
</dbReference>
<dbReference type="GO" id="GO:0004672">
    <property type="term" value="F:protein kinase activity"/>
    <property type="evidence" value="ECO:0007669"/>
    <property type="project" value="InterPro"/>
</dbReference>
<reference evidence="12 13" key="1">
    <citation type="journal article" date="2018" name="PLoS Genet.">
        <title>Population sequencing reveals clonal diversity and ancestral inbreeding in the grapevine cultivar Chardonnay.</title>
        <authorList>
            <person name="Roach M.J."/>
            <person name="Johnson D.L."/>
            <person name="Bohlmann J."/>
            <person name="van Vuuren H.J."/>
            <person name="Jones S.J."/>
            <person name="Pretorius I.S."/>
            <person name="Schmidt S.A."/>
            <person name="Borneman A.R."/>
        </authorList>
    </citation>
    <scope>NUCLEOTIDE SEQUENCE [LARGE SCALE GENOMIC DNA]</scope>
    <source>
        <strain evidence="13">cv. Chardonnay</strain>
        <tissue evidence="12">Leaf</tissue>
    </source>
</reference>
<dbReference type="GO" id="GO:0005524">
    <property type="term" value="F:ATP binding"/>
    <property type="evidence" value="ECO:0007669"/>
    <property type="project" value="InterPro"/>
</dbReference>
<evidence type="ECO:0000256" key="10">
    <source>
        <dbReference type="SAM" id="SignalP"/>
    </source>
</evidence>
<dbReference type="FunFam" id="3.80.10.10:FF:000722">
    <property type="entry name" value="Leucine-rich repeat receptor-like protein kinase"/>
    <property type="match status" value="1"/>
</dbReference>
<comment type="caution">
    <text evidence="12">The sequence shown here is derived from an EMBL/GenBank/DDBJ whole genome shotgun (WGS) entry which is preliminary data.</text>
</comment>
<feature type="chain" id="PRO_5019358394" evidence="10">
    <location>
        <begin position="28"/>
        <end position="687"/>
    </location>
</feature>
<evidence type="ECO:0000313" key="13">
    <source>
        <dbReference type="Proteomes" id="UP000288805"/>
    </source>
</evidence>
<feature type="signal peptide" evidence="10">
    <location>
        <begin position="1"/>
        <end position="27"/>
    </location>
</feature>
<keyword evidence="3" id="KW-0433">Leucine-rich repeat</keyword>
<proteinExistence type="predicted"/>
<dbReference type="SUPFAM" id="SSF56112">
    <property type="entry name" value="Protein kinase-like (PK-like)"/>
    <property type="match status" value="1"/>
</dbReference>
<keyword evidence="8 9" id="KW-0472">Membrane</keyword>
<keyword evidence="2" id="KW-0597">Phosphoprotein</keyword>
<evidence type="ECO:0000256" key="7">
    <source>
        <dbReference type="ARBA" id="ARBA00022989"/>
    </source>
</evidence>
<dbReference type="PANTHER" id="PTHR48007">
    <property type="entry name" value="LEUCINE-RICH REPEAT RECEPTOR-LIKE PROTEIN KINASE PXC1"/>
    <property type="match status" value="1"/>
</dbReference>
<dbReference type="InterPro" id="IPR001245">
    <property type="entry name" value="Ser-Thr/Tyr_kinase_cat_dom"/>
</dbReference>